<feature type="chain" id="PRO_5018294789" description="Condensin complex subunit 1 C-terminal domain-containing protein" evidence="3">
    <location>
        <begin position="26"/>
        <end position="249"/>
    </location>
</feature>
<organism evidence="4 5">
    <name type="scientific">Litomosoides sigmodontis</name>
    <name type="common">Filarial nematode worm</name>
    <dbReference type="NCBI Taxonomy" id="42156"/>
    <lineage>
        <taxon>Eukaryota</taxon>
        <taxon>Metazoa</taxon>
        <taxon>Ecdysozoa</taxon>
        <taxon>Nematoda</taxon>
        <taxon>Chromadorea</taxon>
        <taxon>Rhabditida</taxon>
        <taxon>Spirurina</taxon>
        <taxon>Spiruromorpha</taxon>
        <taxon>Filarioidea</taxon>
        <taxon>Onchocercidae</taxon>
        <taxon>Litomosoides</taxon>
    </lineage>
</organism>
<dbReference type="InterPro" id="IPR016024">
    <property type="entry name" value="ARM-type_fold"/>
</dbReference>
<keyword evidence="3" id="KW-0732">Signal</keyword>
<keyword evidence="5" id="KW-1185">Reference proteome</keyword>
<feature type="region of interest" description="Disordered" evidence="2">
    <location>
        <begin position="138"/>
        <end position="158"/>
    </location>
</feature>
<dbReference type="PANTHER" id="PTHR10648:SF1">
    <property type="entry name" value="SERINE_THREONINE-PROTEIN PHOSPHATASE 4 REGULATORY SUBUNIT 1"/>
    <property type="match status" value="1"/>
</dbReference>
<evidence type="ECO:0008006" key="6">
    <source>
        <dbReference type="Google" id="ProtNLM"/>
    </source>
</evidence>
<accession>A0A3P6T419</accession>
<dbReference type="InterPro" id="IPR011989">
    <property type="entry name" value="ARM-like"/>
</dbReference>
<evidence type="ECO:0000256" key="2">
    <source>
        <dbReference type="SAM" id="MobiDB-lite"/>
    </source>
</evidence>
<evidence type="ECO:0000313" key="5">
    <source>
        <dbReference type="Proteomes" id="UP000277928"/>
    </source>
</evidence>
<name>A0A3P6T419_LITSI</name>
<sequence>MFGRNFTEQFAVPFLLTLSVDVAWGVRKSSCEVFVDVANNCTMETRERKLAPRFITLLHDTSRWVTNVAFQQLGRFIATFADESRMNLEIRDGRLVIANSDIVENGKSTQNNNRSDGAVIDDEENELYCELPPGVVFPESDATDKSRESSASSSPPDQSYILNELTCLLDSWAVSSDRNALNDSLVYESMDLDVGNGVAASCSTHPDLTKLTLADIDESNGEEDDNIEEPCPMDTDDDDIEICFEAKFL</sequence>
<feature type="compositionally biased region" description="Low complexity" evidence="2">
    <location>
        <begin position="149"/>
        <end position="158"/>
    </location>
</feature>
<dbReference type="SUPFAM" id="SSF48371">
    <property type="entry name" value="ARM repeat"/>
    <property type="match status" value="1"/>
</dbReference>
<evidence type="ECO:0000313" key="4">
    <source>
        <dbReference type="EMBL" id="VDK82686.1"/>
    </source>
</evidence>
<dbReference type="InterPro" id="IPR051023">
    <property type="entry name" value="PP2A_Regulatory_Subunit_A"/>
</dbReference>
<dbReference type="Gene3D" id="1.25.10.10">
    <property type="entry name" value="Leucine-rich Repeat Variant"/>
    <property type="match status" value="1"/>
</dbReference>
<gene>
    <name evidence="4" type="ORF">NLS_LOCUS5871</name>
</gene>
<dbReference type="AlphaFoldDB" id="A0A3P6T419"/>
<keyword evidence="1" id="KW-0677">Repeat</keyword>
<evidence type="ECO:0000256" key="3">
    <source>
        <dbReference type="SAM" id="SignalP"/>
    </source>
</evidence>
<feature type="signal peptide" evidence="3">
    <location>
        <begin position="1"/>
        <end position="25"/>
    </location>
</feature>
<proteinExistence type="predicted"/>
<protein>
    <recommendedName>
        <fullName evidence="6">Condensin complex subunit 1 C-terminal domain-containing protein</fullName>
    </recommendedName>
</protein>
<dbReference type="OrthoDB" id="340346at2759"/>
<dbReference type="PANTHER" id="PTHR10648">
    <property type="entry name" value="SERINE/THREONINE-PROTEIN PHOSPHATASE PP2A 65 KDA REGULATORY SUBUNIT"/>
    <property type="match status" value="1"/>
</dbReference>
<dbReference type="EMBL" id="UYRX01000472">
    <property type="protein sequence ID" value="VDK82686.1"/>
    <property type="molecule type" value="Genomic_DNA"/>
</dbReference>
<dbReference type="Proteomes" id="UP000277928">
    <property type="component" value="Unassembled WGS sequence"/>
</dbReference>
<dbReference type="GO" id="GO:0019888">
    <property type="term" value="F:protein phosphatase regulator activity"/>
    <property type="evidence" value="ECO:0007669"/>
    <property type="project" value="TreeGrafter"/>
</dbReference>
<evidence type="ECO:0000256" key="1">
    <source>
        <dbReference type="ARBA" id="ARBA00022737"/>
    </source>
</evidence>
<reference evidence="4 5" key="1">
    <citation type="submission" date="2018-08" db="EMBL/GenBank/DDBJ databases">
        <authorList>
            <person name="Laetsch R D."/>
            <person name="Stevens L."/>
            <person name="Kumar S."/>
            <person name="Blaxter L. M."/>
        </authorList>
    </citation>
    <scope>NUCLEOTIDE SEQUENCE [LARGE SCALE GENOMIC DNA]</scope>
</reference>
<dbReference type="OMA" id="ELYCELP"/>
<dbReference type="STRING" id="42156.A0A3P6T419"/>
<dbReference type="GO" id="GO:0005737">
    <property type="term" value="C:cytoplasm"/>
    <property type="evidence" value="ECO:0007669"/>
    <property type="project" value="TreeGrafter"/>
</dbReference>